<dbReference type="EMBL" id="JAAMPI010001508">
    <property type="protein sequence ID" value="KAF4624947.1"/>
    <property type="molecule type" value="Genomic_DNA"/>
</dbReference>
<reference evidence="3 4" key="1">
    <citation type="submission" date="2020-03" db="EMBL/GenBank/DDBJ databases">
        <title>Draft Genome Sequence of Cudoniella acicularis.</title>
        <authorList>
            <person name="Buettner E."/>
            <person name="Kellner H."/>
        </authorList>
    </citation>
    <scope>NUCLEOTIDE SEQUENCE [LARGE SCALE GENOMIC DNA]</scope>
    <source>
        <strain evidence="3 4">DSM 108380</strain>
    </source>
</reference>
<sequence>MHGRQIVTKIGFARSSADYGARNSEATHQRWSRRPRKSTQVFTDPLQALLEAHIRIQQNTFHNFHIRIQNPVQTDSHPNTHRSSTTGLSISKRTRMSAPKIPETDRGLSHPKRFITDHDSNGKAIFAKSLQEDIPFEQIPNDAIFSLCYATNRNPVDMSSNADIKTYTQYLDNKPGIMIPGGSVLRMVDMPPGATSPMHRTTSLDYGVVLVGDVRLVLDSGETREMRQGDMSVQRGTMHAWENMSSTNWARMLYILLDAQKLEVNGKALGENYGGLQVPASGS</sequence>
<evidence type="ECO:0000313" key="3">
    <source>
        <dbReference type="EMBL" id="KAF4624947.1"/>
    </source>
</evidence>
<dbReference type="AlphaFoldDB" id="A0A8H4R7U0"/>
<dbReference type="Proteomes" id="UP000566819">
    <property type="component" value="Unassembled WGS sequence"/>
</dbReference>
<evidence type="ECO:0000256" key="1">
    <source>
        <dbReference type="SAM" id="MobiDB-lite"/>
    </source>
</evidence>
<dbReference type="PANTHER" id="PTHR36156:SF3">
    <property type="entry name" value="CUPIN 2 CONSERVED BARREL DOMAIN-CONTAINING PROTEIN"/>
    <property type="match status" value="1"/>
</dbReference>
<dbReference type="InterPro" id="IPR011051">
    <property type="entry name" value="RmlC_Cupin_sf"/>
</dbReference>
<dbReference type="Pfam" id="PF07883">
    <property type="entry name" value="Cupin_2"/>
    <property type="match status" value="1"/>
</dbReference>
<protein>
    <recommendedName>
        <fullName evidence="2">Cupin type-2 domain-containing protein</fullName>
    </recommendedName>
</protein>
<dbReference type="InterPro" id="IPR013096">
    <property type="entry name" value="Cupin_2"/>
</dbReference>
<feature type="region of interest" description="Disordered" evidence="1">
    <location>
        <begin position="72"/>
        <end position="114"/>
    </location>
</feature>
<dbReference type="Gene3D" id="2.60.120.10">
    <property type="entry name" value="Jelly Rolls"/>
    <property type="match status" value="1"/>
</dbReference>
<keyword evidence="4" id="KW-1185">Reference proteome</keyword>
<gene>
    <name evidence="3" type="ORF">G7Y89_g13218</name>
</gene>
<feature type="domain" description="Cupin type-2" evidence="2">
    <location>
        <begin position="187"/>
        <end position="254"/>
    </location>
</feature>
<proteinExistence type="predicted"/>
<feature type="compositionally biased region" description="Polar residues" evidence="1">
    <location>
        <begin position="72"/>
        <end position="91"/>
    </location>
</feature>
<name>A0A8H4R7U0_9HELO</name>
<dbReference type="PANTHER" id="PTHR36156">
    <property type="entry name" value="SLR2101 PROTEIN"/>
    <property type="match status" value="1"/>
</dbReference>
<dbReference type="OrthoDB" id="5840532at2759"/>
<dbReference type="CDD" id="cd02231">
    <property type="entry name" value="cupin_BLL6423-like"/>
    <property type="match status" value="1"/>
</dbReference>
<comment type="caution">
    <text evidence="3">The sequence shown here is derived from an EMBL/GenBank/DDBJ whole genome shotgun (WGS) entry which is preliminary data.</text>
</comment>
<dbReference type="InterPro" id="IPR014710">
    <property type="entry name" value="RmlC-like_jellyroll"/>
</dbReference>
<dbReference type="SUPFAM" id="SSF51182">
    <property type="entry name" value="RmlC-like cupins"/>
    <property type="match status" value="1"/>
</dbReference>
<dbReference type="InterPro" id="IPR047142">
    <property type="entry name" value="OryJ/VirC-like"/>
</dbReference>
<feature type="region of interest" description="Disordered" evidence="1">
    <location>
        <begin position="18"/>
        <end position="39"/>
    </location>
</feature>
<accession>A0A8H4R7U0</accession>
<evidence type="ECO:0000259" key="2">
    <source>
        <dbReference type="Pfam" id="PF07883"/>
    </source>
</evidence>
<evidence type="ECO:0000313" key="4">
    <source>
        <dbReference type="Proteomes" id="UP000566819"/>
    </source>
</evidence>
<feature type="compositionally biased region" description="Basic and acidic residues" evidence="1">
    <location>
        <begin position="102"/>
        <end position="114"/>
    </location>
</feature>
<organism evidence="3 4">
    <name type="scientific">Cudoniella acicularis</name>
    <dbReference type="NCBI Taxonomy" id="354080"/>
    <lineage>
        <taxon>Eukaryota</taxon>
        <taxon>Fungi</taxon>
        <taxon>Dikarya</taxon>
        <taxon>Ascomycota</taxon>
        <taxon>Pezizomycotina</taxon>
        <taxon>Leotiomycetes</taxon>
        <taxon>Helotiales</taxon>
        <taxon>Tricladiaceae</taxon>
        <taxon>Cudoniella</taxon>
    </lineage>
</organism>